<dbReference type="InterPro" id="IPR013783">
    <property type="entry name" value="Ig-like_fold"/>
</dbReference>
<evidence type="ECO:0000259" key="4">
    <source>
        <dbReference type="PROSITE" id="PS50268"/>
    </source>
</evidence>
<dbReference type="InterPro" id="IPR015919">
    <property type="entry name" value="Cadherin-like_sf"/>
</dbReference>
<evidence type="ECO:0000256" key="1">
    <source>
        <dbReference type="ARBA" id="ARBA00022692"/>
    </source>
</evidence>
<dbReference type="GO" id="GO:0005509">
    <property type="term" value="F:calcium ion binding"/>
    <property type="evidence" value="ECO:0007669"/>
    <property type="project" value="InterPro"/>
</dbReference>
<dbReference type="OrthoDB" id="5242130at2"/>
<protein>
    <submittedName>
        <fullName evidence="5">C protein alpha-antigen</fullName>
    </submittedName>
</protein>
<dbReference type="Pfam" id="PF17803">
    <property type="entry name" value="Cadherin_4"/>
    <property type="match status" value="1"/>
</dbReference>
<dbReference type="SMART" id="SM00112">
    <property type="entry name" value="CA"/>
    <property type="match status" value="16"/>
</dbReference>
<dbReference type="NCBIfam" id="NF012211">
    <property type="entry name" value="tand_rpt_95"/>
    <property type="match status" value="23"/>
</dbReference>
<dbReference type="GO" id="GO:0007156">
    <property type="term" value="P:homophilic cell adhesion via plasma membrane adhesion molecules"/>
    <property type="evidence" value="ECO:0007669"/>
    <property type="project" value="InterPro"/>
</dbReference>
<dbReference type="Gene3D" id="2.60.40.3440">
    <property type="match status" value="22"/>
</dbReference>
<keyword evidence="3" id="KW-1133">Transmembrane helix</keyword>
<dbReference type="SUPFAM" id="SSF49313">
    <property type="entry name" value="Cadherin-like"/>
    <property type="match status" value="2"/>
</dbReference>
<proteinExistence type="predicted"/>
<accession>A0A2T3QK25</accession>
<dbReference type="InterPro" id="IPR001343">
    <property type="entry name" value="Hemolysn_Ca-bd"/>
</dbReference>
<evidence type="ECO:0000313" key="5">
    <source>
        <dbReference type="EMBL" id="SPY27338.1"/>
    </source>
</evidence>
<keyword evidence="1" id="KW-0812">Transmembrane</keyword>
<keyword evidence="3" id="KW-0472">Membrane</keyword>
<dbReference type="Pfam" id="PF17963">
    <property type="entry name" value="Big_9"/>
    <property type="match status" value="23"/>
</dbReference>
<dbReference type="NCBIfam" id="TIGR01965">
    <property type="entry name" value="VCBS_repeat"/>
    <property type="match status" value="23"/>
</dbReference>
<dbReference type="CDD" id="cd11304">
    <property type="entry name" value="Cadherin_repeat"/>
    <property type="match status" value="2"/>
</dbReference>
<dbReference type="GO" id="GO:0005886">
    <property type="term" value="C:plasma membrane"/>
    <property type="evidence" value="ECO:0007669"/>
    <property type="project" value="UniProtKB-SubCell"/>
</dbReference>
<dbReference type="PANTHER" id="PTHR24026">
    <property type="entry name" value="FAT ATYPICAL CADHERIN-RELATED"/>
    <property type="match status" value="1"/>
</dbReference>
<dbReference type="InterPro" id="IPR040853">
    <property type="entry name" value="RapA2_cadherin-like"/>
</dbReference>
<reference evidence="5 6" key="1">
    <citation type="submission" date="2018-06" db="EMBL/GenBank/DDBJ databases">
        <authorList>
            <consortium name="Pathogen Informatics"/>
            <person name="Doyle S."/>
        </authorList>
    </citation>
    <scope>NUCLEOTIDE SEQUENCE [LARGE SCALE GENOMIC DNA]</scope>
    <source>
        <strain evidence="5 6">NCTC11647</strain>
    </source>
</reference>
<dbReference type="InterPro" id="IPR002126">
    <property type="entry name" value="Cadherin-like_dom"/>
</dbReference>
<dbReference type="InterPro" id="IPR011049">
    <property type="entry name" value="Serralysin-like_metalloprot_C"/>
</dbReference>
<feature type="domain" description="Cadherin" evidence="4">
    <location>
        <begin position="2385"/>
        <end position="2488"/>
    </location>
</feature>
<evidence type="ECO:0000256" key="2">
    <source>
        <dbReference type="ARBA" id="ARBA00022837"/>
    </source>
</evidence>
<dbReference type="InterPro" id="IPR010221">
    <property type="entry name" value="VCBS_dom"/>
</dbReference>
<organism evidence="5 6">
    <name type="scientific">Photobacterium damselae</name>
    <dbReference type="NCBI Taxonomy" id="38293"/>
    <lineage>
        <taxon>Bacteria</taxon>
        <taxon>Pseudomonadati</taxon>
        <taxon>Pseudomonadota</taxon>
        <taxon>Gammaproteobacteria</taxon>
        <taxon>Vibrionales</taxon>
        <taxon>Vibrionaceae</taxon>
        <taxon>Photobacterium</taxon>
    </lineage>
</organism>
<dbReference type="Pfam" id="PF00353">
    <property type="entry name" value="HemolysinCabind"/>
    <property type="match status" value="1"/>
</dbReference>
<feature type="domain" description="Cadherin" evidence="4">
    <location>
        <begin position="176"/>
        <end position="270"/>
    </location>
</feature>
<keyword evidence="2" id="KW-0106">Calcium</keyword>
<dbReference type="PROSITE" id="PS50268">
    <property type="entry name" value="CADHERIN_2"/>
    <property type="match status" value="2"/>
</dbReference>
<sequence>MSIAMKSFVVTTTGKVQNVKGHVEATVGDQRVVLVTGQELPAGSQVFVSAPNSITLVSPDGEYWNSSESLEQQTTDVHSEIASIHQAILSGEDPSTVTEAPAAGNIVNGGGFGFVEVVRQGRESLAQTHYDTELSQSNTFDVFPSFESTPIATEPSAPTPPDNKPPVIVDINGQPIGDDLNVEVAEDSSINGQLTATDADGDDLTFELVDGSEPTNGQVTVNPDGSWEYVPNPDFNGEDSFTVVVDDGNGGTDTITVTVNVTPVNDAPIGEDVSVETQEETAVTGQLTATDADGDNLTFKPGTNPENGSVTINADGSWEYVPNTDFYGEDSFTVVVDDGNGGTDTITVTVNVTPVNDAPEGDDVSAETQEETAVTGQLTATDVDGDNLTFKSGTNPENGSVTVNPDGSWEYVPNTDFHGEDSFTVVVDDGNGGTDTITVTVNVTPVNDVPVGENVSAETQEDTAVTGQLTATDVDGDNLTFKPGTNPENGSVTINADGSWEYVPNPDFNGEDSFTVMVDDGNGGTDTITVTVNVTPVNDAPIGDDVSAETQEDTAVTGQLTATDVDGDNLTFKPGSDPTNGSVTVNPDGSWEYVPNPDFNGEDSFTVVVDDGNGGTDTITVTVNVTPANDAPVGEDVTAETQEETAVTGQLTATDADGDNLTFKPGSNPENGSVTINADGSWEYVPNPDFNGEDSFTVVVDDGNGGTDTITVTVNVTPINDAPVGEDVTAETQEETAVTGQLTATDVDSDNLTFKQGSDPTNGQVTVNPDGSWEYVPNPDFNGEDSFTVVVDDGNGGTDTITVTVNVTPANDAPVGENVTAETQEDTAVTGQLTATDADGDNLTFKPGSGPTNGSVTVNPDGSWEYVPNPDFNGEDSFTVVVDDGNGGSDTITVTVNVTPTNDAPIGDDVSTETQEETAVTGQLTATDADGDNLTFKPGTNPENGSVTINVDGSWEYVPNPDFNGEDSFTVVVDDGNGGTDTITVTVNVTPVNDAPVGENVTTETQEETAVTGQLTATDVDGDNLTFKPGSDPTNGSVTVNSDGSWEYVPNPDFNGEDSFTVVVDDGNGGSDTITVTVNVTPVNDAPVGEDVSAETQEETAVTGQLTATDVDGDNLTFKPGTNPENGSVTINADGSWEYVPNPDFNGEDSFTVVVDDGNGGTDTITVTVNVTPVNDAPVGENVSAETQEETAVTGQLTATDVDGDNLIFKPGTNPENGSVTVNPDGSWEYVPNTDFNGEDSFTVVVDDGNGGTDTITVTVNVTPINDAPVGEDVSAETQEETAVTGQLTATDVDGDNLTFKQGSDPTNGSVTVNPDGSWEYVPNPDFNGEDSFTVVVDDGNGGTDTITVTVNVTPANDAPVGEDVTAETQEETAVTGQLTATDVDGDNLTFKPGSDPTNGSVTVNPDGSWEYVPNPDFNGEDSFTVVVDDGNGGTDTITVTVNVTPVNDAPVGEDVSAETQEETAVTGQLTATDVDGDNLTFKPGSDPTNGSVTVNPDGSWEYVPNPNFNGEDSFTVVVDDGNGGTDTITVTVNVIPVNDAPVGENVTTETQEETAVTGQLTATDVDGDNLTFKPGTNPENGQVTVNADGSWEYVPNTDFNGEDSFTVVVDDGNGGTDTITVTVNVTPVNDAPVGEDVSAETQEETAVTGQLTATDIDGDNLTFKPGSDPTNGSVTVNPDGSWEYVPNPDFNGEDSFTVVVDDGNGGTDTITVTVNVTPVNDAPVGENVTTETQEDTAVTGQLTATDVDGDNLTFKPGSDPTNGQVTVNPDGSWEYVPNPDFNGEDSFTVVVDDGNGGTDTITVTVNVTPVNDAPEGEDISVETQEETAVTGQLTATDVDGDNLTFKQGSDPTNGQVTVNPDGSWEYVPNPDFNGEDSFTVVVDDGNGGTDTITVTVNVTPANDAPVGENVTAETQEDTAVTGQLTATDADGDNLTFKPGTNPENGSVTINADGSWEYVPNPDFNGEDSFTVVVDDGNGGTDTITVTVNVAPVNDAPVGEDVSAETQEETAVTGQLTATDVDGDNLTFKPGSDPTNGQVTVNPDGSWEYVPNPDFNGEDSFTVVVDDGNGGTDTITVTVNVTPVNDAPVGEDVSAETQEETAVTGQLTATDVDGDNLTFKPGANPENGSVTVNPDGSWEYVPNTDFNGEDSFTVVVDDGNGGTDTITVTVNVTPVNDEAVIGGDDHQSLIETNEVLTTGGTLTATDVDNPDNSFKPQEGVSGQYGQFTINSQGEWTFVSNGALDELAEGEVVTDHFVVESIDGTEHTITVEIVGTNEEPQAHDDRVTTKEDNAIALDLLSNDSDVDGTIQITQIAGVELTGGEQEITVENGQIRVAADGTLTFVPNANYSGDVSFDYQITDNHGATSEATVTIKVMPDNDAPEFDQDSYQFNYDENSTEGTVIGKVTATDIDSSALNYEISQGNDNGWFQINDKGEITLTEKGLLAAANDYELGDNEHQLQIIVSDGGKQTTVDVVLNEQNVNEAPTGQNIEITTNEDTAAILSWELFNAQDIDTPDSELSINITKLPANGVVQIQVDGQWQNITTSTLLTKAMFDNGDVRFVPELNHSSGMEGSEDTGNNGSIYAEFDFVISDGELQSPEYSTVIHVNAVADKVDIEFIIGQGVYHNGSIYQDGKDFISWEDTLINVGDKAHSLTEDTDSYQIKDKTAIKGNGGNDVISGHFSTEDLILIGDDGILGNNDVDVNLDGSPVNPANTVNDTLYGGSGNDILIGEQGNDSLYGNEGIDTAVFAGNFNDYHISNPTVSPGGSIFIQVTDKDYSLKSPFAGEGQDALYDIERLQFADGTYYWDQEDGQWVKEQPIMTYPLDINVTLTDLDGSESITEIRLAGLVEGAVLYASDGKTVLGIADAEGSITLTGLWNSSDSSVSLSDLKLVVDAELADQIKPTITVVNQENSNLDQNITHADGISMNGRSRSLFSVEQQDDESSMERAERLLSESEDEHPLLGLMQNQDDYQSSLLQEDILLDSVGVLTEQPEILSDFDIVNDKLDLSLLLTHATTETIDEYISFSQRDDNSVITINDQAEETEIILENITLDELSDNLGIITNGLLTYQEDELIFNDLASNSSQELTVIPNPVIDDNL</sequence>
<dbReference type="Pfam" id="PF00028">
    <property type="entry name" value="Cadherin"/>
    <property type="match status" value="1"/>
</dbReference>
<dbReference type="SUPFAM" id="SSF51120">
    <property type="entry name" value="beta-Roll"/>
    <property type="match status" value="1"/>
</dbReference>
<dbReference type="EMBL" id="UATL01000001">
    <property type="protein sequence ID" value="SPY27338.1"/>
    <property type="molecule type" value="Genomic_DNA"/>
</dbReference>
<dbReference type="Gene3D" id="2.60.40.60">
    <property type="entry name" value="Cadherins"/>
    <property type="match status" value="1"/>
</dbReference>
<dbReference type="PANTHER" id="PTHR24026:SF126">
    <property type="entry name" value="PROTOCADHERIN FAT 4"/>
    <property type="match status" value="1"/>
</dbReference>
<dbReference type="Proteomes" id="UP000251647">
    <property type="component" value="Unassembled WGS sequence"/>
</dbReference>
<dbReference type="Gene3D" id="2.60.40.10">
    <property type="entry name" value="Immunoglobulins"/>
    <property type="match status" value="1"/>
</dbReference>
<name>A0A2T3QK25_PHODM</name>
<evidence type="ECO:0000313" key="6">
    <source>
        <dbReference type="Proteomes" id="UP000251647"/>
    </source>
</evidence>
<gene>
    <name evidence="5" type="primary">bca</name>
    <name evidence="5" type="ORF">NCTC11647_00381</name>
</gene>
<evidence type="ECO:0000256" key="3">
    <source>
        <dbReference type="ARBA" id="ARBA00022989"/>
    </source>
</evidence>